<dbReference type="SUPFAM" id="SSF75005">
    <property type="entry name" value="Arabinanase/levansucrase/invertase"/>
    <property type="match status" value="1"/>
</dbReference>
<accession>A0A940DSC8</accession>
<evidence type="ECO:0000256" key="4">
    <source>
        <dbReference type="ARBA" id="ARBA00023295"/>
    </source>
</evidence>
<dbReference type="PANTHER" id="PTHR43301:SF3">
    <property type="entry name" value="ARABINAN ENDO-1,5-ALPHA-L-ARABINOSIDASE A-RELATED"/>
    <property type="match status" value="1"/>
</dbReference>
<sequence>MAALAGLMLPVSGIAACAGQDIEKNESTDTAGKYSNPVLDRSVPDPTVIRTKDGTYYMYGTEDTRNIPIFKSKDMVDWTFAGTAFTQESRPSWDNPEGKKHSLWAPEIRYIDGKYVLYYSWARWGDEWESNVGVAVSASPEGPFEDLGCLIDANAPEINVRNSIDQFYIEDNGKHYLFWGSFSGIYVVELESDGLSVKRDKDGMPVLKQQVCGTAFEGVNIYKKGKYYYLFASVGACCNGANSTYKTVVGRSENILGPYVDKNGKKMLDNGYEVVIQGDATWAGPGHNSIIQTDDAGQEWMIYHGYRKAAADKGRVVLLDKLQWAQDGWPYVEGKAPSEKAEAPVIR</sequence>
<dbReference type="PIRSF" id="PIRSF026534">
    <property type="entry name" value="Endo_alpha-L-arabinosidase"/>
    <property type="match status" value="1"/>
</dbReference>
<comment type="similarity">
    <text evidence="2 5">Belongs to the glycosyl hydrolase 43 family.</text>
</comment>
<dbReference type="Gene3D" id="2.115.10.20">
    <property type="entry name" value="Glycosyl hydrolase domain, family 43"/>
    <property type="match status" value="1"/>
</dbReference>
<organism evidence="8 9">
    <name type="scientific">Candidatus Cryptobacteroides avicola</name>
    <dbReference type="NCBI Taxonomy" id="2840757"/>
    <lineage>
        <taxon>Bacteria</taxon>
        <taxon>Pseudomonadati</taxon>
        <taxon>Bacteroidota</taxon>
        <taxon>Bacteroidia</taxon>
        <taxon>Bacteroidales</taxon>
        <taxon>Candidatus Cryptobacteroides</taxon>
    </lineage>
</organism>
<dbReference type="EMBL" id="JADILV010000041">
    <property type="protein sequence ID" value="MBO8483649.1"/>
    <property type="molecule type" value="Genomic_DNA"/>
</dbReference>
<feature type="active site" description="Proton donor" evidence="6">
    <location>
        <position position="217"/>
    </location>
</feature>
<protein>
    <submittedName>
        <fullName evidence="8">Family 43 glycosylhydrolase</fullName>
    </submittedName>
</protein>
<evidence type="ECO:0000256" key="6">
    <source>
        <dbReference type="PIRSR" id="PIRSR026534-1"/>
    </source>
</evidence>
<dbReference type="Proteomes" id="UP000725002">
    <property type="component" value="Unassembled WGS sequence"/>
</dbReference>
<keyword evidence="3 5" id="KW-0378">Hydrolase</keyword>
<dbReference type="CDD" id="cd18616">
    <property type="entry name" value="GH43_ABN-like"/>
    <property type="match status" value="1"/>
</dbReference>
<reference evidence="8" key="1">
    <citation type="submission" date="2020-10" db="EMBL/GenBank/DDBJ databases">
        <authorList>
            <person name="Gilroy R."/>
        </authorList>
    </citation>
    <scope>NUCLEOTIDE SEQUENCE</scope>
    <source>
        <strain evidence="8">G3-8215</strain>
    </source>
</reference>
<dbReference type="GO" id="GO:0005975">
    <property type="term" value="P:carbohydrate metabolic process"/>
    <property type="evidence" value="ECO:0007669"/>
    <property type="project" value="InterPro"/>
</dbReference>
<gene>
    <name evidence="8" type="ORF">IAB75_05995</name>
</gene>
<comment type="caution">
    <text evidence="8">The sequence shown here is derived from an EMBL/GenBank/DDBJ whole genome shotgun (WGS) entry which is preliminary data.</text>
</comment>
<evidence type="ECO:0000256" key="2">
    <source>
        <dbReference type="ARBA" id="ARBA00009865"/>
    </source>
</evidence>
<dbReference type="GO" id="GO:0046558">
    <property type="term" value="F:arabinan endo-1,5-alpha-L-arabinosidase activity"/>
    <property type="evidence" value="ECO:0007669"/>
    <property type="project" value="InterPro"/>
</dbReference>
<proteinExistence type="inferred from homology"/>
<feature type="site" description="Important for substrate recognition" evidence="7">
    <location>
        <position position="287"/>
    </location>
</feature>
<evidence type="ECO:0000313" key="8">
    <source>
        <dbReference type="EMBL" id="MBO8483649.1"/>
    </source>
</evidence>
<dbReference type="InterPro" id="IPR050727">
    <property type="entry name" value="GH43_arabinanases"/>
</dbReference>
<reference evidence="8" key="2">
    <citation type="journal article" date="2021" name="PeerJ">
        <title>Extensive microbial diversity within the chicken gut microbiome revealed by metagenomics and culture.</title>
        <authorList>
            <person name="Gilroy R."/>
            <person name="Ravi A."/>
            <person name="Getino M."/>
            <person name="Pursley I."/>
            <person name="Horton D.L."/>
            <person name="Alikhan N.F."/>
            <person name="Baker D."/>
            <person name="Gharbi K."/>
            <person name="Hall N."/>
            <person name="Watson M."/>
            <person name="Adriaenssens E.M."/>
            <person name="Foster-Nyarko E."/>
            <person name="Jarju S."/>
            <person name="Secka A."/>
            <person name="Antonio M."/>
            <person name="Oren A."/>
            <person name="Chaudhuri R.R."/>
            <person name="La Ragione R."/>
            <person name="Hildebrand F."/>
            <person name="Pallen M.J."/>
        </authorList>
    </citation>
    <scope>NUCLEOTIDE SEQUENCE</scope>
    <source>
        <strain evidence="8">G3-8215</strain>
    </source>
</reference>
<feature type="site" description="Important for catalytic activity, responsible for pKa modulation of the active site Glu and correct orientation of both the proton donor and substrate" evidence="7">
    <location>
        <position position="165"/>
    </location>
</feature>
<dbReference type="PANTHER" id="PTHR43301">
    <property type="entry name" value="ARABINAN ENDO-1,5-ALPHA-L-ARABINOSIDASE"/>
    <property type="match status" value="1"/>
</dbReference>
<evidence type="ECO:0000256" key="3">
    <source>
        <dbReference type="ARBA" id="ARBA00022801"/>
    </source>
</evidence>
<feature type="active site" description="Proton acceptor" evidence="6">
    <location>
        <position position="45"/>
    </location>
</feature>
<dbReference type="Pfam" id="PF04616">
    <property type="entry name" value="Glyco_hydro_43"/>
    <property type="match status" value="1"/>
</dbReference>
<name>A0A940DSC8_9BACT</name>
<evidence type="ECO:0000313" key="9">
    <source>
        <dbReference type="Proteomes" id="UP000725002"/>
    </source>
</evidence>
<evidence type="ECO:0000256" key="1">
    <source>
        <dbReference type="ARBA" id="ARBA00004834"/>
    </source>
</evidence>
<keyword evidence="4 5" id="KW-0326">Glycosidase</keyword>
<dbReference type="InterPro" id="IPR006710">
    <property type="entry name" value="Glyco_hydro_43"/>
</dbReference>
<evidence type="ECO:0000256" key="5">
    <source>
        <dbReference type="PIRNR" id="PIRNR026534"/>
    </source>
</evidence>
<dbReference type="InterPro" id="IPR023296">
    <property type="entry name" value="Glyco_hydro_beta-prop_sf"/>
</dbReference>
<evidence type="ECO:0000256" key="7">
    <source>
        <dbReference type="PIRSR" id="PIRSR026534-3"/>
    </source>
</evidence>
<dbReference type="AlphaFoldDB" id="A0A940DSC8"/>
<dbReference type="InterPro" id="IPR016840">
    <property type="entry name" value="Glyco_hydro_43_endo_a_Ara-ase"/>
</dbReference>
<comment type="pathway">
    <text evidence="1 5">Glycan metabolism; L-arabinan degradation.</text>
</comment>